<evidence type="ECO:0000313" key="11">
    <source>
        <dbReference type="EMBL" id="CAH1267118.1"/>
    </source>
</evidence>
<dbReference type="EMBL" id="OV696691">
    <property type="protein sequence ID" value="CAH1267118.1"/>
    <property type="molecule type" value="Genomic_DNA"/>
</dbReference>
<dbReference type="PANTHER" id="PTHR46806">
    <property type="entry name" value="F5/8 TYPE C DOMAIN-CONTAINING PROTEIN"/>
    <property type="match status" value="1"/>
</dbReference>
<keyword evidence="3" id="KW-0964">Secreted</keyword>
<dbReference type="GO" id="GO:0012505">
    <property type="term" value="C:endomembrane system"/>
    <property type="evidence" value="ECO:0007669"/>
    <property type="project" value="UniProtKB-SubCell"/>
</dbReference>
<evidence type="ECO:0000256" key="4">
    <source>
        <dbReference type="ARBA" id="ARBA00022889"/>
    </source>
</evidence>
<keyword evidence="8" id="KW-1133">Transmembrane helix</keyword>
<dbReference type="InterPro" id="IPR050633">
    <property type="entry name" value="Neuropilin_MCO_CoagFactor"/>
</dbReference>
<keyword evidence="5 8" id="KW-0472">Membrane</keyword>
<comment type="subcellular location">
    <subcellularLocation>
        <location evidence="1">Endomembrane system</location>
        <topology evidence="1">Peripheral membrane protein</topology>
    </subcellularLocation>
    <subcellularLocation>
        <location evidence="2">Secreted</location>
    </subcellularLocation>
</comment>
<dbReference type="InterPro" id="IPR000421">
    <property type="entry name" value="FA58C"/>
</dbReference>
<dbReference type="GO" id="GO:0007155">
    <property type="term" value="P:cell adhesion"/>
    <property type="evidence" value="ECO:0007669"/>
    <property type="project" value="UniProtKB-KW"/>
</dbReference>
<evidence type="ECO:0000256" key="6">
    <source>
        <dbReference type="ARBA" id="ARBA00023157"/>
    </source>
</evidence>
<feature type="transmembrane region" description="Helical" evidence="8">
    <location>
        <begin position="254"/>
        <end position="279"/>
    </location>
</feature>
<evidence type="ECO:0000259" key="10">
    <source>
        <dbReference type="PROSITE" id="PS50022"/>
    </source>
</evidence>
<keyword evidence="4" id="KW-0130">Cell adhesion</keyword>
<dbReference type="SMART" id="SM00231">
    <property type="entry name" value="FA58C"/>
    <property type="match status" value="1"/>
</dbReference>
<protein>
    <submittedName>
        <fullName evidence="11">MFGE8 protein</fullName>
    </submittedName>
</protein>
<sequence length="348" mass="37921">MNVDMLLVHFLPAAFLFCTWVCVAVTKEACVSPLGMESGAISRDQITASSRNCTDNCGLTSFGRLHGNDAWYPDKFETPERDQWIQIDLHEVKNVTGIQTQGHRRSNTSYFVRSFKLQSSNKATADWTTYANSSHSKEDAIFDGNTDADTVTENLLDPPILARFIRVIPWTWSHNGVSLRLELLGCEQDHTLETTTTTEVTQTVAIGTERTTHSYMSTGAPVASNTTGQGANQTSAVPTTQTLSTGSTGNPFPIGAAIGATIGGVLGLILLLAVAVAIAKRRLASQDSYPVFENPIYSKTTRPLDSNRNQPRAAHAPGTPEEMEEFVVNNTYRGPRPTDVSEPLKTEL</sequence>
<evidence type="ECO:0000256" key="2">
    <source>
        <dbReference type="ARBA" id="ARBA00004613"/>
    </source>
</evidence>
<dbReference type="FunFam" id="2.60.120.260:FF:000002">
    <property type="entry name" value="Coagulation factor VIII"/>
    <property type="match status" value="1"/>
</dbReference>
<feature type="compositionally biased region" description="Polar residues" evidence="7">
    <location>
        <begin position="297"/>
        <end position="310"/>
    </location>
</feature>
<dbReference type="OrthoDB" id="2121828at2759"/>
<reference evidence="11" key="1">
    <citation type="submission" date="2022-01" db="EMBL/GenBank/DDBJ databases">
        <authorList>
            <person name="Braso-Vives M."/>
        </authorList>
    </citation>
    <scope>NUCLEOTIDE SEQUENCE</scope>
</reference>
<feature type="region of interest" description="Disordered" evidence="7">
    <location>
        <begin position="224"/>
        <end position="247"/>
    </location>
</feature>
<evidence type="ECO:0000256" key="3">
    <source>
        <dbReference type="ARBA" id="ARBA00022525"/>
    </source>
</evidence>
<evidence type="ECO:0000313" key="12">
    <source>
        <dbReference type="Proteomes" id="UP000838412"/>
    </source>
</evidence>
<dbReference type="AlphaFoldDB" id="A0A8K0A3G8"/>
<evidence type="ECO:0000256" key="1">
    <source>
        <dbReference type="ARBA" id="ARBA00004184"/>
    </source>
</evidence>
<dbReference type="Gene3D" id="2.60.120.260">
    <property type="entry name" value="Galactose-binding domain-like"/>
    <property type="match status" value="1"/>
</dbReference>
<dbReference type="GO" id="GO:0038023">
    <property type="term" value="F:signaling receptor activity"/>
    <property type="evidence" value="ECO:0007669"/>
    <property type="project" value="TreeGrafter"/>
</dbReference>
<feature type="chain" id="PRO_5035442733" evidence="9">
    <location>
        <begin position="25"/>
        <end position="348"/>
    </location>
</feature>
<dbReference type="Pfam" id="PF00754">
    <property type="entry name" value="F5_F8_type_C"/>
    <property type="match status" value="1"/>
</dbReference>
<feature type="signal peptide" evidence="9">
    <location>
        <begin position="1"/>
        <end position="24"/>
    </location>
</feature>
<keyword evidence="8" id="KW-0812">Transmembrane</keyword>
<dbReference type="CDD" id="cd00057">
    <property type="entry name" value="FA58C"/>
    <property type="match status" value="1"/>
</dbReference>
<dbReference type="GO" id="GO:0005576">
    <property type="term" value="C:extracellular region"/>
    <property type="evidence" value="ECO:0007669"/>
    <property type="project" value="UniProtKB-SubCell"/>
</dbReference>
<dbReference type="InterPro" id="IPR008979">
    <property type="entry name" value="Galactose-bd-like_sf"/>
</dbReference>
<dbReference type="PROSITE" id="PS50022">
    <property type="entry name" value="FA58C_3"/>
    <property type="match status" value="1"/>
</dbReference>
<keyword evidence="6" id="KW-1015">Disulfide bond</keyword>
<dbReference type="GO" id="GO:0005886">
    <property type="term" value="C:plasma membrane"/>
    <property type="evidence" value="ECO:0007669"/>
    <property type="project" value="TreeGrafter"/>
</dbReference>
<evidence type="ECO:0000256" key="7">
    <source>
        <dbReference type="SAM" id="MobiDB-lite"/>
    </source>
</evidence>
<dbReference type="Proteomes" id="UP000838412">
    <property type="component" value="Chromosome 6"/>
</dbReference>
<name>A0A8K0A3G8_BRALA</name>
<evidence type="ECO:0000256" key="9">
    <source>
        <dbReference type="SAM" id="SignalP"/>
    </source>
</evidence>
<organism evidence="11 12">
    <name type="scientific">Branchiostoma lanceolatum</name>
    <name type="common">Common lancelet</name>
    <name type="synonym">Amphioxus lanceolatum</name>
    <dbReference type="NCBI Taxonomy" id="7740"/>
    <lineage>
        <taxon>Eukaryota</taxon>
        <taxon>Metazoa</taxon>
        <taxon>Chordata</taxon>
        <taxon>Cephalochordata</taxon>
        <taxon>Leptocardii</taxon>
        <taxon>Amphioxiformes</taxon>
        <taxon>Branchiostomatidae</taxon>
        <taxon>Branchiostoma</taxon>
    </lineage>
</organism>
<proteinExistence type="predicted"/>
<gene>
    <name evidence="11" type="primary">MFGE8</name>
    <name evidence="11" type="ORF">BLAG_LOCUS20581</name>
</gene>
<dbReference type="PROSITE" id="PS01285">
    <property type="entry name" value="FA58C_1"/>
    <property type="match status" value="1"/>
</dbReference>
<evidence type="ECO:0000256" key="8">
    <source>
        <dbReference type="SAM" id="Phobius"/>
    </source>
</evidence>
<evidence type="ECO:0000256" key="5">
    <source>
        <dbReference type="ARBA" id="ARBA00023136"/>
    </source>
</evidence>
<feature type="domain" description="F5/8 type C" evidence="10">
    <location>
        <begin position="30"/>
        <end position="186"/>
    </location>
</feature>
<dbReference type="SUPFAM" id="SSF49785">
    <property type="entry name" value="Galactose-binding domain-like"/>
    <property type="match status" value="1"/>
</dbReference>
<dbReference type="PROSITE" id="PS01286">
    <property type="entry name" value="FA58C_2"/>
    <property type="match status" value="1"/>
</dbReference>
<keyword evidence="12" id="KW-1185">Reference proteome</keyword>
<accession>A0A8K0A3G8</accession>
<dbReference type="PANTHER" id="PTHR46806:SF5">
    <property type="entry name" value="F5_8 TYPE C DOMAIN-CONTAINING PROTEIN"/>
    <property type="match status" value="1"/>
</dbReference>
<keyword evidence="9" id="KW-0732">Signal</keyword>
<feature type="region of interest" description="Disordered" evidence="7">
    <location>
        <begin position="296"/>
        <end position="348"/>
    </location>
</feature>